<accession>A0A0F9B2Z8</accession>
<reference evidence="2" key="1">
    <citation type="journal article" date="2015" name="Nature">
        <title>Complex archaea that bridge the gap between prokaryotes and eukaryotes.</title>
        <authorList>
            <person name="Spang A."/>
            <person name="Saw J.H."/>
            <person name="Jorgensen S.L."/>
            <person name="Zaremba-Niedzwiedzka K."/>
            <person name="Martijn J."/>
            <person name="Lind A.E."/>
            <person name="van Eijk R."/>
            <person name="Schleper C."/>
            <person name="Guy L."/>
            <person name="Ettema T.J."/>
        </authorList>
    </citation>
    <scope>NUCLEOTIDE SEQUENCE</scope>
</reference>
<dbReference type="Gene3D" id="3.60.21.10">
    <property type="match status" value="1"/>
</dbReference>
<dbReference type="EMBL" id="LAZR01051513">
    <property type="protein sequence ID" value="KKK84989.1"/>
    <property type="molecule type" value="Genomic_DNA"/>
</dbReference>
<evidence type="ECO:0000313" key="2">
    <source>
        <dbReference type="EMBL" id="KKK84989.1"/>
    </source>
</evidence>
<dbReference type="Pfam" id="PF00149">
    <property type="entry name" value="Metallophos"/>
    <property type="match status" value="1"/>
</dbReference>
<dbReference type="SUPFAM" id="SSF56300">
    <property type="entry name" value="Metallo-dependent phosphatases"/>
    <property type="match status" value="1"/>
</dbReference>
<dbReference type="AlphaFoldDB" id="A0A0F9B2Z8"/>
<dbReference type="InterPro" id="IPR004843">
    <property type="entry name" value="Calcineurin-like_PHP"/>
</dbReference>
<proteinExistence type="predicted"/>
<protein>
    <recommendedName>
        <fullName evidence="1">Calcineurin-like phosphoesterase domain-containing protein</fullName>
    </recommendedName>
</protein>
<feature type="non-terminal residue" evidence="2">
    <location>
        <position position="162"/>
    </location>
</feature>
<organism evidence="2">
    <name type="scientific">marine sediment metagenome</name>
    <dbReference type="NCBI Taxonomy" id="412755"/>
    <lineage>
        <taxon>unclassified sequences</taxon>
        <taxon>metagenomes</taxon>
        <taxon>ecological metagenomes</taxon>
    </lineage>
</organism>
<name>A0A0F9B2Z8_9ZZZZ</name>
<dbReference type="InterPro" id="IPR029052">
    <property type="entry name" value="Metallo-depent_PP-like"/>
</dbReference>
<evidence type="ECO:0000259" key="1">
    <source>
        <dbReference type="Pfam" id="PF00149"/>
    </source>
</evidence>
<comment type="caution">
    <text evidence="2">The sequence shown here is derived from an EMBL/GenBank/DDBJ whole genome shotgun (WGS) entry which is preliminary data.</text>
</comment>
<dbReference type="GO" id="GO:0016787">
    <property type="term" value="F:hydrolase activity"/>
    <property type="evidence" value="ECO:0007669"/>
    <property type="project" value="InterPro"/>
</dbReference>
<sequence length="162" mass="18341">MKKIDVGFDQLELIGQISDIHIRNFRRHHEYRVVFKTLYSDLKEQFKGKSSLICLTGDIAHAKLDMSPELVNIIAEFFTALAKLAHLIVIPGNHDANLANPSRLDVLTPIVKALNNPRIHYFKKSGAYKIADTTFVVMSIFDVPNRYLKASDVEGDTKIALY</sequence>
<gene>
    <name evidence="2" type="ORF">LCGC14_2777790</name>
</gene>
<feature type="domain" description="Calcineurin-like phosphoesterase" evidence="1">
    <location>
        <begin position="14"/>
        <end position="109"/>
    </location>
</feature>